<feature type="binding site" evidence="7">
    <location>
        <position position="155"/>
    </location>
    <ligand>
        <name>S-adenosyl-L-methionine</name>
        <dbReference type="ChEBI" id="CHEBI:59789"/>
    </ligand>
</feature>
<keyword evidence="6 7" id="KW-0819">tRNA processing</keyword>
<feature type="binding site" evidence="7">
    <location>
        <position position="105"/>
    </location>
    <ligand>
        <name>S-adenosyl-L-methionine</name>
        <dbReference type="ChEBI" id="CHEBI:59789"/>
    </ligand>
</feature>
<feature type="binding site" evidence="7">
    <location>
        <position position="159"/>
    </location>
    <ligand>
        <name>substrate</name>
    </ligand>
</feature>
<reference evidence="9 10" key="1">
    <citation type="submission" date="2019-02" db="EMBL/GenBank/DDBJ databases">
        <title>Genomic Encyclopedia of Type Strains, Phase IV (KMG-IV): sequencing the most valuable type-strain genomes for metagenomic binning, comparative biology and taxonomic classification.</title>
        <authorList>
            <person name="Goeker M."/>
        </authorList>
    </citation>
    <scope>NUCLEOTIDE SEQUENCE [LARGE SCALE GENOMIC DNA]</scope>
    <source>
        <strain evidence="9 10">DSM 21223</strain>
    </source>
</reference>
<comment type="caution">
    <text evidence="9">The sequence shown here is derived from an EMBL/GenBank/DDBJ whole genome shotgun (WGS) entry which is preliminary data.</text>
</comment>
<evidence type="ECO:0000256" key="1">
    <source>
        <dbReference type="ARBA" id="ARBA00000142"/>
    </source>
</evidence>
<protein>
    <recommendedName>
        <fullName evidence="7">tRNA (guanine-N(7)-)-methyltransferase</fullName>
        <ecNumber evidence="7">2.1.1.33</ecNumber>
    </recommendedName>
    <alternativeName>
        <fullName evidence="7">tRNA (guanine(46)-N(7))-methyltransferase</fullName>
    </alternativeName>
    <alternativeName>
        <fullName evidence="7">tRNA(m7G46)-methyltransferase</fullName>
    </alternativeName>
</protein>
<dbReference type="InterPro" id="IPR003358">
    <property type="entry name" value="tRNA_(Gua-N-7)_MeTrfase_Trmb"/>
</dbReference>
<dbReference type="Gene3D" id="3.40.50.150">
    <property type="entry name" value="Vaccinia Virus protein VP39"/>
    <property type="match status" value="1"/>
</dbReference>
<evidence type="ECO:0000256" key="6">
    <source>
        <dbReference type="ARBA" id="ARBA00022694"/>
    </source>
</evidence>
<evidence type="ECO:0000313" key="9">
    <source>
        <dbReference type="EMBL" id="RZT76243.1"/>
    </source>
</evidence>
<keyword evidence="5 7" id="KW-0949">S-adenosyl-L-methionine</keyword>
<dbReference type="EMBL" id="SHKM01000002">
    <property type="protein sequence ID" value="RZT76243.1"/>
    <property type="molecule type" value="Genomic_DNA"/>
</dbReference>
<keyword evidence="10" id="KW-1185">Reference proteome</keyword>
<evidence type="ECO:0000256" key="7">
    <source>
        <dbReference type="HAMAP-Rule" id="MF_01057"/>
    </source>
</evidence>
<dbReference type="RefSeq" id="WP_232058795.1">
    <property type="nucleotide sequence ID" value="NZ_SHKM01000002.1"/>
</dbReference>
<comment type="pathway">
    <text evidence="7">tRNA modification; N(7)-methylguanine-tRNA biosynthesis.</text>
</comment>
<feature type="binding site" evidence="7">
    <location>
        <position position="80"/>
    </location>
    <ligand>
        <name>S-adenosyl-L-methionine</name>
        <dbReference type="ChEBI" id="CHEBI:59789"/>
    </ligand>
</feature>
<dbReference type="InterPro" id="IPR029063">
    <property type="entry name" value="SAM-dependent_MTases_sf"/>
</dbReference>
<keyword evidence="3 7" id="KW-0489">Methyltransferase</keyword>
<feature type="binding site" evidence="7">
    <location>
        <position position="132"/>
    </location>
    <ligand>
        <name>S-adenosyl-L-methionine</name>
        <dbReference type="ChEBI" id="CHEBI:59789"/>
    </ligand>
</feature>
<organism evidence="9 10">
    <name type="scientific">Azospira oryzae</name>
    <dbReference type="NCBI Taxonomy" id="146939"/>
    <lineage>
        <taxon>Bacteria</taxon>
        <taxon>Pseudomonadati</taxon>
        <taxon>Pseudomonadota</taxon>
        <taxon>Betaproteobacteria</taxon>
        <taxon>Rhodocyclales</taxon>
        <taxon>Rhodocyclaceae</taxon>
        <taxon>Azospira</taxon>
    </lineage>
</organism>
<dbReference type="InterPro" id="IPR055361">
    <property type="entry name" value="tRNA_methyltr_TrmB_bact"/>
</dbReference>
<feature type="binding site" evidence="7">
    <location>
        <position position="191"/>
    </location>
    <ligand>
        <name>substrate</name>
    </ligand>
</feature>
<comment type="similarity">
    <text evidence="7">Belongs to the class I-like SAM-binding methyltransferase superfamily. TrmB family.</text>
</comment>
<dbReference type="NCBIfam" id="TIGR00091">
    <property type="entry name" value="tRNA (guanosine(46)-N7)-methyltransferase TrmB"/>
    <property type="match status" value="1"/>
</dbReference>
<gene>
    <name evidence="7" type="primary">trmB</name>
    <name evidence="9" type="ORF">EV678_2117</name>
</gene>
<dbReference type="SUPFAM" id="SSF53335">
    <property type="entry name" value="S-adenosyl-L-methionine-dependent methyltransferases"/>
    <property type="match status" value="1"/>
</dbReference>
<comment type="catalytic activity">
    <reaction evidence="1 7">
        <text>guanosine(46) in tRNA + S-adenosyl-L-methionine = N(7)-methylguanosine(46) in tRNA + S-adenosyl-L-homocysteine</text>
        <dbReference type="Rhea" id="RHEA:42708"/>
        <dbReference type="Rhea" id="RHEA-COMP:10188"/>
        <dbReference type="Rhea" id="RHEA-COMP:10189"/>
        <dbReference type="ChEBI" id="CHEBI:57856"/>
        <dbReference type="ChEBI" id="CHEBI:59789"/>
        <dbReference type="ChEBI" id="CHEBI:74269"/>
        <dbReference type="ChEBI" id="CHEBI:74480"/>
        <dbReference type="EC" id="2.1.1.33"/>
    </reaction>
</comment>
<dbReference type="Proteomes" id="UP000292136">
    <property type="component" value="Unassembled WGS sequence"/>
</dbReference>
<comment type="caution">
    <text evidence="7">Lacks conserved residue(s) required for the propagation of feature annotation.</text>
</comment>
<evidence type="ECO:0000256" key="2">
    <source>
        <dbReference type="ARBA" id="ARBA00003015"/>
    </source>
</evidence>
<comment type="function">
    <text evidence="2 7">Catalyzes the formation of N(7)-methylguanine at position 46 (m7G46) in tRNA.</text>
</comment>
<dbReference type="Pfam" id="PF02390">
    <property type="entry name" value="Methyltransf_4"/>
    <property type="match status" value="1"/>
</dbReference>
<evidence type="ECO:0000256" key="8">
    <source>
        <dbReference type="SAM" id="MobiDB-lite"/>
    </source>
</evidence>
<feature type="region of interest" description="Disordered" evidence="8">
    <location>
        <begin position="1"/>
        <end position="23"/>
    </location>
</feature>
<sequence>MQDPQRDAIDGADLPADSAADQDNPLAQRHIRSFVLRQGRVSSAQLRYLDDMMPKIGIEHRPQLLDFAATFGREAPTVFEIGFGMGETSAKIAAVRPDTNFIEVEVHTPGVGSLCKLVAEGNLGNIRIIQHDAVEVLRDMIPENSLAGAHIYFPDPWPKKRHHKRRLVQPPLIALLASRLAPGGYLHCATDWEEYAVQMLEVLSAEPLLENTVDNSHGGFAPRPDYRPLTKFEQRGIRLGHGVWDVIFRRK</sequence>
<evidence type="ECO:0000256" key="4">
    <source>
        <dbReference type="ARBA" id="ARBA00022679"/>
    </source>
</evidence>
<evidence type="ECO:0000256" key="5">
    <source>
        <dbReference type="ARBA" id="ARBA00022691"/>
    </source>
</evidence>
<dbReference type="EC" id="2.1.1.33" evidence="7"/>
<evidence type="ECO:0000256" key="3">
    <source>
        <dbReference type="ARBA" id="ARBA00022603"/>
    </source>
</evidence>
<accession>A0ABY0IM18</accession>
<dbReference type="PANTHER" id="PTHR23417:SF14">
    <property type="entry name" value="PENTACOTRIPEPTIDE-REPEAT REGION OF PRORP DOMAIN-CONTAINING PROTEIN"/>
    <property type="match status" value="1"/>
</dbReference>
<proteinExistence type="inferred from homology"/>
<evidence type="ECO:0000313" key="10">
    <source>
        <dbReference type="Proteomes" id="UP000292136"/>
    </source>
</evidence>
<dbReference type="HAMAP" id="MF_01057">
    <property type="entry name" value="tRNA_methyltr_TrmB"/>
    <property type="match status" value="1"/>
</dbReference>
<keyword evidence="4 7" id="KW-0808">Transferase</keyword>
<dbReference type="PANTHER" id="PTHR23417">
    <property type="entry name" value="3-DEOXY-D-MANNO-OCTULOSONIC-ACID TRANSFERASE/TRNA GUANINE-N 7 - -METHYLTRANSFERASE"/>
    <property type="match status" value="1"/>
</dbReference>
<feature type="binding site" evidence="7">
    <location>
        <begin position="230"/>
        <end position="233"/>
    </location>
    <ligand>
        <name>substrate</name>
    </ligand>
</feature>
<dbReference type="PROSITE" id="PS51625">
    <property type="entry name" value="SAM_MT_TRMB"/>
    <property type="match status" value="1"/>
</dbReference>
<name>A0ABY0IM18_9RHOO</name>